<dbReference type="GO" id="GO:0016705">
    <property type="term" value="F:oxidoreductase activity, acting on paired donors, with incorporation or reduction of molecular oxygen"/>
    <property type="evidence" value="ECO:0007669"/>
    <property type="project" value="InterPro"/>
</dbReference>
<dbReference type="AlphaFoldDB" id="A0A411K6Z4"/>
<proteinExistence type="evidence at transcript level"/>
<evidence type="ECO:0000256" key="13">
    <source>
        <dbReference type="PIRSR" id="PIRSR602401-1"/>
    </source>
</evidence>
<organism evidence="15">
    <name type="scientific">Osmia rufa</name>
    <name type="common">Red mason bee</name>
    <dbReference type="NCBI Taxonomy" id="1437190"/>
    <lineage>
        <taxon>Eukaryota</taxon>
        <taxon>Metazoa</taxon>
        <taxon>Ecdysozoa</taxon>
        <taxon>Arthropoda</taxon>
        <taxon>Hexapoda</taxon>
        <taxon>Insecta</taxon>
        <taxon>Pterygota</taxon>
        <taxon>Neoptera</taxon>
        <taxon>Endopterygota</taxon>
        <taxon>Hymenoptera</taxon>
        <taxon>Apocrita</taxon>
        <taxon>Aculeata</taxon>
        <taxon>Apoidea</taxon>
        <taxon>Anthophila</taxon>
        <taxon>Megachilidae</taxon>
        <taxon>Megachilinae</taxon>
        <taxon>Osmia</taxon>
    </lineage>
</organism>
<keyword evidence="12" id="KW-0472">Membrane</keyword>
<evidence type="ECO:0000256" key="8">
    <source>
        <dbReference type="ARBA" id="ARBA00022848"/>
    </source>
</evidence>
<comment type="subcellular location">
    <subcellularLocation>
        <location evidence="3">Endoplasmic reticulum membrane</location>
        <topology evidence="3">Peripheral membrane protein</topology>
    </subcellularLocation>
    <subcellularLocation>
        <location evidence="2">Microsome membrane</location>
        <topology evidence="2">Peripheral membrane protein</topology>
    </subcellularLocation>
</comment>
<dbReference type="FunFam" id="1.10.630.10:FF:000042">
    <property type="entry name" value="Cytochrome P450"/>
    <property type="match status" value="1"/>
</dbReference>
<dbReference type="InterPro" id="IPR050476">
    <property type="entry name" value="Insect_CytP450_Detox"/>
</dbReference>
<evidence type="ECO:0000256" key="1">
    <source>
        <dbReference type="ARBA" id="ARBA00001971"/>
    </source>
</evidence>
<dbReference type="Gene3D" id="1.10.630.10">
    <property type="entry name" value="Cytochrome P450"/>
    <property type="match status" value="1"/>
</dbReference>
<dbReference type="PROSITE" id="PS00086">
    <property type="entry name" value="CYTOCHROME_P450"/>
    <property type="match status" value="1"/>
</dbReference>
<sequence length="392" mass="45832">MDPIFGKNVFSLKGDRWREMRNTLSPSFTTNKMKFIFDLVSKCSQEFVNYLYDHPEFSSMIEVKDAFTRYTNDVIATVAFGIDVNSLKHRDNEFYTHGKDATNFSGVFRLLKFLLFRISPRMTRMVGIKFLSNSTSEFFWRVINETVKTRDERGIVRQDMIHLLMQARDDEKHQITIEDIVAQAFIFFLAGFDTSSTAMCHAIYLLALNQDVQARLRDEVDRYLEEENGKISYDSLSKMKYMDMVISETLRLYPPSLLTDRTCVKKLELPPARDGYDGMTINPGENVWIPIFAIHRDPKYFPDPEKFDPERFSDENKNNIIPYTYIPFGSGPRQCIGNRFALMEVKLLIVHLLQKFVIKPNEKTSIPLVFKKSSFTLIPKDGFWVSFEKREY</sequence>
<dbReference type="SUPFAM" id="SSF48264">
    <property type="entry name" value="Cytochrome P450"/>
    <property type="match status" value="1"/>
</dbReference>
<dbReference type="PANTHER" id="PTHR24292">
    <property type="entry name" value="CYTOCHROME P450"/>
    <property type="match status" value="1"/>
</dbReference>
<evidence type="ECO:0000256" key="5">
    <source>
        <dbReference type="ARBA" id="ARBA00022617"/>
    </source>
</evidence>
<keyword evidence="9 14" id="KW-0560">Oxidoreductase</keyword>
<keyword evidence="6 13" id="KW-0479">Metal-binding</keyword>
<dbReference type="Pfam" id="PF00067">
    <property type="entry name" value="p450"/>
    <property type="match status" value="1"/>
</dbReference>
<name>A0A411K6Z4_OSMRU</name>
<dbReference type="InterPro" id="IPR036396">
    <property type="entry name" value="Cyt_P450_sf"/>
</dbReference>
<evidence type="ECO:0000256" key="6">
    <source>
        <dbReference type="ARBA" id="ARBA00022723"/>
    </source>
</evidence>
<evidence type="ECO:0000256" key="3">
    <source>
        <dbReference type="ARBA" id="ARBA00004406"/>
    </source>
</evidence>
<dbReference type="InterPro" id="IPR001128">
    <property type="entry name" value="Cyt_P450"/>
</dbReference>
<keyword evidence="10 13" id="KW-0408">Iron</keyword>
<evidence type="ECO:0000256" key="9">
    <source>
        <dbReference type="ARBA" id="ARBA00023002"/>
    </source>
</evidence>
<dbReference type="GO" id="GO:0020037">
    <property type="term" value="F:heme binding"/>
    <property type="evidence" value="ECO:0007669"/>
    <property type="project" value="InterPro"/>
</dbReference>
<reference evidence="15" key="1">
    <citation type="journal article" date="2019" name="PLoS Genet.">
        <title>Genomic insights into neonicotinoid sensitivity in the solitary bee Osmia bicornis.</title>
        <authorList>
            <person name="Beadle K."/>
            <person name="Singh K.S."/>
            <person name="Troczka B.J."/>
            <person name="Randall E."/>
            <person name="Zaworra M."/>
            <person name="Zimmer C.T."/>
            <person name="Hayward A."/>
            <person name="Reid R."/>
            <person name="Kor L."/>
            <person name="Kohler M."/>
            <person name="Buer B."/>
            <person name="Nelson D.R."/>
            <person name="Williamson M.S."/>
            <person name="Davies T.G."/>
            <person name="Field L.M."/>
            <person name="Nauen R."/>
            <person name="Bass C."/>
        </authorList>
    </citation>
    <scope>NUCLEOTIDE SEQUENCE</scope>
</reference>
<evidence type="ECO:0000256" key="14">
    <source>
        <dbReference type="RuleBase" id="RU000461"/>
    </source>
</evidence>
<dbReference type="CDD" id="cd11056">
    <property type="entry name" value="CYP6-like"/>
    <property type="match status" value="1"/>
</dbReference>
<evidence type="ECO:0000256" key="12">
    <source>
        <dbReference type="ARBA" id="ARBA00023136"/>
    </source>
</evidence>
<keyword evidence="5 13" id="KW-0349">Heme</keyword>
<evidence type="ECO:0000313" key="15">
    <source>
        <dbReference type="EMBL" id="QBC73105.1"/>
    </source>
</evidence>
<evidence type="ECO:0000256" key="11">
    <source>
        <dbReference type="ARBA" id="ARBA00023033"/>
    </source>
</evidence>
<evidence type="ECO:0000256" key="2">
    <source>
        <dbReference type="ARBA" id="ARBA00004174"/>
    </source>
</evidence>
<dbReference type="GO" id="GO:0005506">
    <property type="term" value="F:iron ion binding"/>
    <property type="evidence" value="ECO:0007669"/>
    <property type="project" value="InterPro"/>
</dbReference>
<gene>
    <name evidence="15" type="primary">CYP9P22</name>
</gene>
<protein>
    <submittedName>
        <fullName evidence="15">Cytochrome P450 mono-oxygenase</fullName>
    </submittedName>
</protein>
<dbReference type="EMBL" id="MH500630">
    <property type="protein sequence ID" value="QBC73105.1"/>
    <property type="molecule type" value="mRNA"/>
</dbReference>
<dbReference type="PRINTS" id="PR00385">
    <property type="entry name" value="P450"/>
</dbReference>
<evidence type="ECO:0000256" key="4">
    <source>
        <dbReference type="ARBA" id="ARBA00010617"/>
    </source>
</evidence>
<feature type="binding site" description="axial binding residue" evidence="13">
    <location>
        <position position="335"/>
    </location>
    <ligand>
        <name>heme</name>
        <dbReference type="ChEBI" id="CHEBI:30413"/>
    </ligand>
    <ligandPart>
        <name>Fe</name>
        <dbReference type="ChEBI" id="CHEBI:18248"/>
    </ligandPart>
</feature>
<dbReference type="GO" id="GO:0005789">
    <property type="term" value="C:endoplasmic reticulum membrane"/>
    <property type="evidence" value="ECO:0007669"/>
    <property type="project" value="UniProtKB-SubCell"/>
</dbReference>
<comment type="cofactor">
    <cofactor evidence="1 13">
        <name>heme</name>
        <dbReference type="ChEBI" id="CHEBI:30413"/>
    </cofactor>
</comment>
<dbReference type="PANTHER" id="PTHR24292:SF54">
    <property type="entry name" value="CYP9F3-RELATED"/>
    <property type="match status" value="1"/>
</dbReference>
<dbReference type="InterPro" id="IPR017972">
    <property type="entry name" value="Cyt_P450_CS"/>
</dbReference>
<dbReference type="GO" id="GO:0004497">
    <property type="term" value="F:monooxygenase activity"/>
    <property type="evidence" value="ECO:0007669"/>
    <property type="project" value="UniProtKB-KW"/>
</dbReference>
<keyword evidence="8" id="KW-0492">Microsome</keyword>
<evidence type="ECO:0000256" key="10">
    <source>
        <dbReference type="ARBA" id="ARBA00023004"/>
    </source>
</evidence>
<comment type="similarity">
    <text evidence="4 14">Belongs to the cytochrome P450 family.</text>
</comment>
<evidence type="ECO:0000256" key="7">
    <source>
        <dbReference type="ARBA" id="ARBA00022824"/>
    </source>
</evidence>
<accession>A0A411K6Z4</accession>
<keyword evidence="11 14" id="KW-0503">Monooxygenase</keyword>
<keyword evidence="7" id="KW-0256">Endoplasmic reticulum</keyword>
<dbReference type="InterPro" id="IPR002401">
    <property type="entry name" value="Cyt_P450_E_grp-I"/>
</dbReference>
<dbReference type="PRINTS" id="PR00463">
    <property type="entry name" value="EP450I"/>
</dbReference>